<protein>
    <submittedName>
        <fullName evidence="1">Uncharacterized protein</fullName>
    </submittedName>
</protein>
<gene>
    <name evidence="1" type="ORF">QFC22_004680</name>
</gene>
<dbReference type="Proteomes" id="UP001243375">
    <property type="component" value="Unassembled WGS sequence"/>
</dbReference>
<evidence type="ECO:0000313" key="1">
    <source>
        <dbReference type="EMBL" id="KAJ9117022.1"/>
    </source>
</evidence>
<name>A0ACC2WZF4_9TREE</name>
<organism evidence="1 2">
    <name type="scientific">Naganishia vaughanmartiniae</name>
    <dbReference type="NCBI Taxonomy" id="1424756"/>
    <lineage>
        <taxon>Eukaryota</taxon>
        <taxon>Fungi</taxon>
        <taxon>Dikarya</taxon>
        <taxon>Basidiomycota</taxon>
        <taxon>Agaricomycotina</taxon>
        <taxon>Tremellomycetes</taxon>
        <taxon>Filobasidiales</taxon>
        <taxon>Filobasidiaceae</taxon>
        <taxon>Naganishia</taxon>
    </lineage>
</organism>
<accession>A0ACC2WZF4</accession>
<sequence length="482" mass="52047">MSAILLFGPTSAYGLDPTINPGRSRTTPAMSSASPSNSMNPFALTDEEEDTSFPSSSTNLRSSYQGHRKGLTSGSDPHPDGLPSRIGSATTAPDRKSAEDDDVGMSGKNPAESYDDNEPPESLLFGLAADSCADISPGRLPNSRSIVDDSTPADSDIPTIDPESRAATAEQSMYMSYRPSSSANSQPVQSSSTSTVRSDTKKGANLGSSSTSTSHDFSRRTGQQQGIGKPAMDRKGKGKAQLNNSTETLLNLVSSDVRDKADRGRISDVNHPVHNVAPSRANSASPPPDLLISPSSVSSIGLSTKPHHSIPRDAAAEKRNLLPLPVTTPHTIAGNRMEGSSMVGHVLGSSSTGDVIFDANGEHRKEKKRSSTKSRTERHHHRHSKRHHKHSRAMEYEDNDREEDGEQYSNDDAGGYDQRTMIMSSLSNRNESRTGKHKRSRKRVDPTAGLSEREKALWVWANVTDLDGYLQEVYIPSPMTEV</sequence>
<evidence type="ECO:0000313" key="2">
    <source>
        <dbReference type="Proteomes" id="UP001243375"/>
    </source>
</evidence>
<reference evidence="1" key="1">
    <citation type="submission" date="2023-04" db="EMBL/GenBank/DDBJ databases">
        <title>Draft Genome sequencing of Naganishia species isolated from polar environments using Oxford Nanopore Technology.</title>
        <authorList>
            <person name="Leo P."/>
            <person name="Venkateswaran K."/>
        </authorList>
    </citation>
    <scope>NUCLEOTIDE SEQUENCE</scope>
    <source>
        <strain evidence="1">MNA-CCFEE 5425</strain>
    </source>
</reference>
<dbReference type="EMBL" id="JASBWU010000013">
    <property type="protein sequence ID" value="KAJ9117022.1"/>
    <property type="molecule type" value="Genomic_DNA"/>
</dbReference>
<proteinExistence type="predicted"/>
<comment type="caution">
    <text evidence="1">The sequence shown here is derived from an EMBL/GenBank/DDBJ whole genome shotgun (WGS) entry which is preliminary data.</text>
</comment>
<keyword evidence="2" id="KW-1185">Reference proteome</keyword>